<reference evidence="3" key="1">
    <citation type="submission" date="2023-03" db="EMBL/GenBank/DDBJ databases">
        <title>Massive genome expansion in bonnet fungi (Mycena s.s.) driven by repeated elements and novel gene families across ecological guilds.</title>
        <authorList>
            <consortium name="Lawrence Berkeley National Laboratory"/>
            <person name="Harder C.B."/>
            <person name="Miyauchi S."/>
            <person name="Viragh M."/>
            <person name="Kuo A."/>
            <person name="Thoen E."/>
            <person name="Andreopoulos B."/>
            <person name="Lu D."/>
            <person name="Skrede I."/>
            <person name="Drula E."/>
            <person name="Henrissat B."/>
            <person name="Morin E."/>
            <person name="Kohler A."/>
            <person name="Barry K."/>
            <person name="LaButti K."/>
            <person name="Morin E."/>
            <person name="Salamov A."/>
            <person name="Lipzen A."/>
            <person name="Mereny Z."/>
            <person name="Hegedus B."/>
            <person name="Baldrian P."/>
            <person name="Stursova M."/>
            <person name="Weitz H."/>
            <person name="Taylor A."/>
            <person name="Grigoriev I.V."/>
            <person name="Nagy L.G."/>
            <person name="Martin F."/>
            <person name="Kauserud H."/>
        </authorList>
    </citation>
    <scope>NUCLEOTIDE SEQUENCE</scope>
    <source>
        <strain evidence="3">CBHHK002</strain>
    </source>
</reference>
<dbReference type="AlphaFoldDB" id="A0AAD7AK71"/>
<sequence>MGTREQSLWPKDSEPGNFSSAIWDKCGQRKPGKSRNESTKTKRRTKADFPISGPFAPSSRRGCRPLCSQPPSRFKLNDMFSHLPQELIELIFDDLDVENLRACALVSSSLVAPSQQLIFRSLVIQMALRAPLGPSVPDPCTLFVVDFFDAGTKQHLAWRASTGGREKQEQGQAGKTGMPYRHVLGCVGGETVVTGLVIHDQEMHFNLLARGTKNVAKLACDLGHHWIIQHLHTQVFGHFGSLNFTRSIVDRANIEVSAELSKVSVLFICAPPLAGQPLSCILMFWGAQKMRRLPESETWNLNRSQEFGFPTQIFQSWWLRPYLRWHLIFHAIPIESGIFRSAEQSARIYSLWQHGLDSLGFAPRLSSKCDW</sequence>
<dbReference type="PROSITE" id="PS50181">
    <property type="entry name" value="FBOX"/>
    <property type="match status" value="1"/>
</dbReference>
<evidence type="ECO:0000313" key="3">
    <source>
        <dbReference type="EMBL" id="KAJ7360888.1"/>
    </source>
</evidence>
<dbReference type="Pfam" id="PF00646">
    <property type="entry name" value="F-box"/>
    <property type="match status" value="1"/>
</dbReference>
<evidence type="ECO:0000313" key="4">
    <source>
        <dbReference type="Proteomes" id="UP001218218"/>
    </source>
</evidence>
<gene>
    <name evidence="3" type="ORF">DFH08DRAFT_800309</name>
</gene>
<comment type="caution">
    <text evidence="3">The sequence shown here is derived from an EMBL/GenBank/DDBJ whole genome shotgun (WGS) entry which is preliminary data.</text>
</comment>
<accession>A0AAD7AK71</accession>
<protein>
    <recommendedName>
        <fullName evidence="2">F-box domain-containing protein</fullName>
    </recommendedName>
</protein>
<name>A0AAD7AK71_9AGAR</name>
<dbReference type="EMBL" id="JARIHO010000005">
    <property type="protein sequence ID" value="KAJ7360888.1"/>
    <property type="molecule type" value="Genomic_DNA"/>
</dbReference>
<feature type="region of interest" description="Disordered" evidence="1">
    <location>
        <begin position="1"/>
        <end position="51"/>
    </location>
</feature>
<dbReference type="InterPro" id="IPR036047">
    <property type="entry name" value="F-box-like_dom_sf"/>
</dbReference>
<evidence type="ECO:0000259" key="2">
    <source>
        <dbReference type="PROSITE" id="PS50181"/>
    </source>
</evidence>
<dbReference type="SUPFAM" id="SSF81383">
    <property type="entry name" value="F-box domain"/>
    <property type="match status" value="1"/>
</dbReference>
<dbReference type="InterPro" id="IPR001810">
    <property type="entry name" value="F-box_dom"/>
</dbReference>
<evidence type="ECO:0000256" key="1">
    <source>
        <dbReference type="SAM" id="MobiDB-lite"/>
    </source>
</evidence>
<dbReference type="Proteomes" id="UP001218218">
    <property type="component" value="Unassembled WGS sequence"/>
</dbReference>
<proteinExistence type="predicted"/>
<organism evidence="3 4">
    <name type="scientific">Mycena albidolilacea</name>
    <dbReference type="NCBI Taxonomy" id="1033008"/>
    <lineage>
        <taxon>Eukaryota</taxon>
        <taxon>Fungi</taxon>
        <taxon>Dikarya</taxon>
        <taxon>Basidiomycota</taxon>
        <taxon>Agaricomycotina</taxon>
        <taxon>Agaricomycetes</taxon>
        <taxon>Agaricomycetidae</taxon>
        <taxon>Agaricales</taxon>
        <taxon>Marasmiineae</taxon>
        <taxon>Mycenaceae</taxon>
        <taxon>Mycena</taxon>
    </lineage>
</organism>
<feature type="domain" description="F-box" evidence="2">
    <location>
        <begin position="77"/>
        <end position="122"/>
    </location>
</feature>
<keyword evidence="4" id="KW-1185">Reference proteome</keyword>